<evidence type="ECO:0000256" key="10">
    <source>
        <dbReference type="PIRSR" id="PIRSR001399-2"/>
    </source>
</evidence>
<dbReference type="GO" id="GO:0008652">
    <property type="term" value="P:amino acid biosynthetic process"/>
    <property type="evidence" value="ECO:0007669"/>
    <property type="project" value="UniProtKB-KW"/>
</dbReference>
<dbReference type="InterPro" id="IPR001874">
    <property type="entry name" value="DHquinase_II"/>
</dbReference>
<gene>
    <name evidence="8 12" type="primary">aroQ</name>
    <name evidence="12" type="ORF">GPAL_0746</name>
</gene>
<dbReference type="GO" id="GO:0009423">
    <property type="term" value="P:chorismate biosynthetic process"/>
    <property type="evidence" value="ECO:0007669"/>
    <property type="project" value="UniProtKB-UniRule"/>
</dbReference>
<dbReference type="GO" id="GO:0003855">
    <property type="term" value="F:3-dehydroquinate dehydratase activity"/>
    <property type="evidence" value="ECO:0007669"/>
    <property type="project" value="UniProtKB-UniRule"/>
</dbReference>
<dbReference type="PROSITE" id="PS01029">
    <property type="entry name" value="DEHYDROQUINASE_II"/>
    <property type="match status" value="1"/>
</dbReference>
<dbReference type="NCBIfam" id="NF003804">
    <property type="entry name" value="PRK05395.1-1"/>
    <property type="match status" value="1"/>
</dbReference>
<dbReference type="NCBIfam" id="NF003806">
    <property type="entry name" value="PRK05395.1-3"/>
    <property type="match status" value="1"/>
</dbReference>
<dbReference type="NCBIfam" id="NF003805">
    <property type="entry name" value="PRK05395.1-2"/>
    <property type="match status" value="1"/>
</dbReference>
<dbReference type="HAMAP" id="MF_00169">
    <property type="entry name" value="AroQ"/>
    <property type="match status" value="1"/>
</dbReference>
<sequence length="173" mass="19108">MSKYGQLNDLINENISILMNILVLNGPNLNLLGKREPEVYGSKTLDVILADLTGYANSQNVMLFHFQSNAEHELIDRIQSILIEGAASNAPIDAIIINPAAFTHTSVALRDALLAVNLPFIEVHLSNVHKRESFRHHSYFSDIAQGVIVGLGEQGYRFALDALITTLQNKSKN</sequence>
<name>K6YUF0_9ALTE</name>
<dbReference type="PANTHER" id="PTHR21272">
    <property type="entry name" value="CATABOLIC 3-DEHYDROQUINASE"/>
    <property type="match status" value="1"/>
</dbReference>
<organism evidence="12 13">
    <name type="scientific">Brumicola pallidula DSM 14239 = ACAM 615</name>
    <dbReference type="NCBI Taxonomy" id="1121922"/>
    <lineage>
        <taxon>Bacteria</taxon>
        <taxon>Pseudomonadati</taxon>
        <taxon>Pseudomonadota</taxon>
        <taxon>Gammaproteobacteria</taxon>
        <taxon>Alteromonadales</taxon>
        <taxon>Alteromonadaceae</taxon>
        <taxon>Brumicola</taxon>
    </lineage>
</organism>
<dbReference type="CDD" id="cd00466">
    <property type="entry name" value="DHQase_II"/>
    <property type="match status" value="1"/>
</dbReference>
<keyword evidence="8" id="KW-0057">Aromatic amino acid biosynthesis</keyword>
<evidence type="ECO:0000256" key="11">
    <source>
        <dbReference type="PIRSR" id="PIRSR001399-3"/>
    </source>
</evidence>
<comment type="subunit">
    <text evidence="5 8">Homododecamer.</text>
</comment>
<keyword evidence="7 8" id="KW-0456">Lyase</keyword>
<evidence type="ECO:0000256" key="5">
    <source>
        <dbReference type="ARBA" id="ARBA00011193"/>
    </source>
</evidence>
<keyword evidence="8" id="KW-0028">Amino-acid biosynthesis</keyword>
<comment type="caution">
    <text evidence="12">The sequence shown here is derived from an EMBL/GenBank/DDBJ whole genome shotgun (WGS) entry which is preliminary data.</text>
</comment>
<evidence type="ECO:0000256" key="9">
    <source>
        <dbReference type="PIRSR" id="PIRSR001399-1"/>
    </source>
</evidence>
<dbReference type="Gene3D" id="3.40.50.9100">
    <property type="entry name" value="Dehydroquinase, class II"/>
    <property type="match status" value="1"/>
</dbReference>
<feature type="binding site" evidence="8 10">
    <location>
        <position position="135"/>
    </location>
    <ligand>
        <name>substrate</name>
    </ligand>
</feature>
<evidence type="ECO:0000256" key="8">
    <source>
        <dbReference type="HAMAP-Rule" id="MF_00169"/>
    </source>
</evidence>
<evidence type="ECO:0000256" key="1">
    <source>
        <dbReference type="ARBA" id="ARBA00001864"/>
    </source>
</evidence>
<feature type="binding site" evidence="8 10">
    <location>
        <position position="104"/>
    </location>
    <ligand>
        <name>substrate</name>
    </ligand>
</feature>
<evidence type="ECO:0000256" key="7">
    <source>
        <dbReference type="ARBA" id="ARBA00023239"/>
    </source>
</evidence>
<evidence type="ECO:0000256" key="4">
    <source>
        <dbReference type="ARBA" id="ARBA00011037"/>
    </source>
</evidence>
<evidence type="ECO:0000256" key="6">
    <source>
        <dbReference type="ARBA" id="ARBA00012060"/>
    </source>
</evidence>
<evidence type="ECO:0000256" key="2">
    <source>
        <dbReference type="ARBA" id="ARBA00003924"/>
    </source>
</evidence>
<dbReference type="UniPathway" id="UPA00053">
    <property type="reaction ID" value="UER00086"/>
</dbReference>
<feature type="binding site" evidence="8 10">
    <location>
        <begin position="125"/>
        <end position="126"/>
    </location>
    <ligand>
        <name>substrate</name>
    </ligand>
</feature>
<evidence type="ECO:0000256" key="3">
    <source>
        <dbReference type="ARBA" id="ARBA00004902"/>
    </source>
</evidence>
<accession>K6YUF0</accession>
<dbReference type="PANTHER" id="PTHR21272:SF3">
    <property type="entry name" value="CATABOLIC 3-DEHYDROQUINASE"/>
    <property type="match status" value="1"/>
</dbReference>
<proteinExistence type="inferred from homology"/>
<feature type="active site" description="Proton donor" evidence="8 9">
    <location>
        <position position="124"/>
    </location>
</feature>
<dbReference type="Proteomes" id="UP000006251">
    <property type="component" value="Unassembled WGS sequence"/>
</dbReference>
<dbReference type="InterPro" id="IPR036441">
    <property type="entry name" value="DHquinase_II_sf"/>
</dbReference>
<feature type="binding site" evidence="8 10">
    <location>
        <position position="111"/>
    </location>
    <ligand>
        <name>substrate</name>
    </ligand>
</feature>
<dbReference type="Pfam" id="PF01220">
    <property type="entry name" value="DHquinase_II"/>
    <property type="match status" value="1"/>
</dbReference>
<dbReference type="AlphaFoldDB" id="K6YUF0"/>
<reference evidence="13" key="1">
    <citation type="journal article" date="2014" name="Environ. Microbiol.">
        <title>Comparative genomics of the marine bacterial genus Glaciecola reveals the high degree of genomic diversity and genomic characteristic for cold adaptation.</title>
        <authorList>
            <person name="Qin Q.L."/>
            <person name="Xie B.B."/>
            <person name="Yu Y."/>
            <person name="Shu Y.L."/>
            <person name="Rong J.C."/>
            <person name="Zhang Y.J."/>
            <person name="Zhao D.L."/>
            <person name="Chen X.L."/>
            <person name="Zhang X.Y."/>
            <person name="Chen B."/>
            <person name="Zhou B.C."/>
            <person name="Zhang Y.Z."/>
        </authorList>
    </citation>
    <scope>NUCLEOTIDE SEQUENCE [LARGE SCALE GENOMIC DNA]</scope>
    <source>
        <strain evidence="13">ACAM 615</strain>
    </source>
</reference>
<dbReference type="NCBIfam" id="NF003807">
    <property type="entry name" value="PRK05395.1-4"/>
    <property type="match status" value="1"/>
</dbReference>
<feature type="site" description="Transition state stabilizer" evidence="8 11">
    <location>
        <position position="35"/>
    </location>
</feature>
<comment type="catalytic activity">
    <reaction evidence="1 8">
        <text>3-dehydroquinate = 3-dehydroshikimate + H2O</text>
        <dbReference type="Rhea" id="RHEA:21096"/>
        <dbReference type="ChEBI" id="CHEBI:15377"/>
        <dbReference type="ChEBI" id="CHEBI:16630"/>
        <dbReference type="ChEBI" id="CHEBI:32364"/>
        <dbReference type="EC" id="4.2.1.10"/>
    </reaction>
</comment>
<dbReference type="InterPro" id="IPR018509">
    <property type="entry name" value="DHquinase_II_CS"/>
</dbReference>
<protein>
    <recommendedName>
        <fullName evidence="6 8">3-dehydroquinate dehydratase</fullName>
        <shortName evidence="8">3-dehydroquinase</shortName>
        <ecNumber evidence="6 8">4.2.1.10</ecNumber>
    </recommendedName>
    <alternativeName>
        <fullName evidence="8">Type II DHQase</fullName>
    </alternativeName>
</protein>
<feature type="active site" description="Proton acceptor" evidence="8 9">
    <location>
        <position position="40"/>
    </location>
</feature>
<keyword evidence="13" id="KW-1185">Reference proteome</keyword>
<comment type="function">
    <text evidence="2 8">Catalyzes a trans-dehydration via an enolate intermediate.</text>
</comment>
<dbReference type="GO" id="GO:0019631">
    <property type="term" value="P:quinate catabolic process"/>
    <property type="evidence" value="ECO:0007669"/>
    <property type="project" value="TreeGrafter"/>
</dbReference>
<dbReference type="PIRSF" id="PIRSF001399">
    <property type="entry name" value="DHquinase_II"/>
    <property type="match status" value="1"/>
</dbReference>
<dbReference type="SUPFAM" id="SSF52304">
    <property type="entry name" value="Type II 3-dehydroquinate dehydratase"/>
    <property type="match status" value="1"/>
</dbReference>
<dbReference type="STRING" id="1121922.GCA_000428905_01847"/>
<evidence type="ECO:0000313" key="12">
    <source>
        <dbReference type="EMBL" id="GAC27626.1"/>
    </source>
</evidence>
<feature type="binding site" evidence="8 10">
    <location>
        <position position="98"/>
    </location>
    <ligand>
        <name>substrate</name>
    </ligand>
</feature>
<dbReference type="GO" id="GO:0009073">
    <property type="term" value="P:aromatic amino acid family biosynthetic process"/>
    <property type="evidence" value="ECO:0007669"/>
    <property type="project" value="UniProtKB-KW"/>
</dbReference>
<dbReference type="EC" id="4.2.1.10" evidence="6 8"/>
<evidence type="ECO:0000313" key="13">
    <source>
        <dbReference type="Proteomes" id="UP000006251"/>
    </source>
</evidence>
<dbReference type="EMBL" id="BAEQ01000014">
    <property type="protein sequence ID" value="GAC27626.1"/>
    <property type="molecule type" value="Genomic_DNA"/>
</dbReference>
<comment type="similarity">
    <text evidence="4 8">Belongs to the type-II 3-dehydroquinase family.</text>
</comment>
<comment type="pathway">
    <text evidence="3 8">Metabolic intermediate biosynthesis; chorismate biosynthesis; chorismate from D-erythrose 4-phosphate and phosphoenolpyruvate: step 3/7.</text>
</comment>
<dbReference type="NCBIfam" id="TIGR01088">
    <property type="entry name" value="aroQ"/>
    <property type="match status" value="1"/>
</dbReference>